<keyword evidence="3" id="KW-0413">Isomerase</keyword>
<evidence type="ECO:0000313" key="3">
    <source>
        <dbReference type="EMBL" id="BEH01553.1"/>
    </source>
</evidence>
<accession>A0AAN0KF36</accession>
<evidence type="ECO:0000259" key="2">
    <source>
        <dbReference type="Pfam" id="PF01261"/>
    </source>
</evidence>
<dbReference type="EMBL" id="AP028056">
    <property type="protein sequence ID" value="BEH01553.1"/>
    <property type="molecule type" value="Genomic_DNA"/>
</dbReference>
<evidence type="ECO:0000313" key="4">
    <source>
        <dbReference type="Proteomes" id="UP001431656"/>
    </source>
</evidence>
<dbReference type="KEGG" id="broo:brsh051_08340"/>
<dbReference type="PANTHER" id="PTHR12110:SF47">
    <property type="match status" value="1"/>
</dbReference>
<evidence type="ECO:0000256" key="1">
    <source>
        <dbReference type="SAM" id="MobiDB-lite"/>
    </source>
</evidence>
<sequence>MAKYGGFVESADHPEPARRALPDDGSATPTVGLSTSAVFPDSTGSAFQLAAQLGYDGIELMVGTDAASADLDQVRQLRDEYQVPVLSVHAPCLMFTPRVWGTDPGEKLRRSCEAALLLGSDLVVVHPPFAWQRSYASTFTETVYELSERTGIIIAVENMYPWRAPGLIAQAYAPDWDPTDQPYEWLTLDLSHAATAGARSLSYLDDWGPRLRHLHLTDGSGSVLDEHLLPGEGNQRSWEVVETLLRRGYQGHIIHEVNTRRAATADERAQLLADCLDQTRRHISAAVQAGRSEGQ</sequence>
<dbReference type="PANTHER" id="PTHR12110">
    <property type="entry name" value="HYDROXYPYRUVATE ISOMERASE"/>
    <property type="match status" value="1"/>
</dbReference>
<proteinExistence type="predicted"/>
<dbReference type="GO" id="GO:0016853">
    <property type="term" value="F:isomerase activity"/>
    <property type="evidence" value="ECO:0007669"/>
    <property type="project" value="UniProtKB-KW"/>
</dbReference>
<dbReference type="InterPro" id="IPR036237">
    <property type="entry name" value="Xyl_isomerase-like_sf"/>
</dbReference>
<organism evidence="3 4">
    <name type="scientific">Brooklawnia propionicigenes</name>
    <dbReference type="NCBI Taxonomy" id="3041175"/>
    <lineage>
        <taxon>Bacteria</taxon>
        <taxon>Bacillati</taxon>
        <taxon>Actinomycetota</taxon>
        <taxon>Actinomycetes</taxon>
        <taxon>Propionibacteriales</taxon>
        <taxon>Propionibacteriaceae</taxon>
        <taxon>Brooklawnia</taxon>
    </lineage>
</organism>
<feature type="domain" description="Xylose isomerase-like TIM barrel" evidence="2">
    <location>
        <begin position="47"/>
        <end position="270"/>
    </location>
</feature>
<dbReference type="InterPro" id="IPR050312">
    <property type="entry name" value="IolE/XylAMocC-like"/>
</dbReference>
<dbReference type="InterPro" id="IPR013022">
    <property type="entry name" value="Xyl_isomerase-like_TIM-brl"/>
</dbReference>
<protein>
    <submittedName>
        <fullName evidence="3">Sugar phosphate isomerase/epimerase</fullName>
    </submittedName>
</protein>
<reference evidence="3" key="1">
    <citation type="journal article" date="2024" name="Int. J. Syst. Evol. Microbiol.">
        <title>Brooklawnia propionicigenes sp. nov., a facultatively anaerobic, propionate-producing bacterium isolated from a methanogenic reactor treating waste from cattle farms.</title>
        <authorList>
            <person name="Akita Y."/>
            <person name="Ueki A."/>
            <person name="Tonouchi A."/>
            <person name="Sugawara Y."/>
            <person name="Honma S."/>
            <person name="Kaku N."/>
            <person name="Ueki K."/>
        </authorList>
    </citation>
    <scope>NUCLEOTIDE SEQUENCE</scope>
    <source>
        <strain evidence="3">SH051</strain>
    </source>
</reference>
<feature type="region of interest" description="Disordered" evidence="1">
    <location>
        <begin position="1"/>
        <end position="27"/>
    </location>
</feature>
<gene>
    <name evidence="3" type="ORF">brsh051_08340</name>
</gene>
<dbReference type="SUPFAM" id="SSF51658">
    <property type="entry name" value="Xylose isomerase-like"/>
    <property type="match status" value="1"/>
</dbReference>
<dbReference type="Proteomes" id="UP001431656">
    <property type="component" value="Chromosome"/>
</dbReference>
<dbReference type="Pfam" id="PF01261">
    <property type="entry name" value="AP_endonuc_2"/>
    <property type="match status" value="1"/>
</dbReference>
<keyword evidence="4" id="KW-1185">Reference proteome</keyword>
<dbReference type="Gene3D" id="3.20.20.150">
    <property type="entry name" value="Divalent-metal-dependent TIM barrel enzymes"/>
    <property type="match status" value="1"/>
</dbReference>
<name>A0AAN0KF36_9ACTN</name>
<feature type="compositionally biased region" description="Basic and acidic residues" evidence="1">
    <location>
        <begin position="10"/>
        <end position="22"/>
    </location>
</feature>
<dbReference type="AlphaFoldDB" id="A0AAN0KF36"/>